<evidence type="ECO:0000313" key="1">
    <source>
        <dbReference type="EMBL" id="KAK8766697.1"/>
    </source>
</evidence>
<reference evidence="1 2" key="1">
    <citation type="journal article" date="2023" name="Arcadia Sci">
        <title>De novo assembly of a long-read Amblyomma americanum tick genome.</title>
        <authorList>
            <person name="Chou S."/>
            <person name="Poskanzer K.E."/>
            <person name="Rollins M."/>
            <person name="Thuy-Boun P.S."/>
        </authorList>
    </citation>
    <scope>NUCLEOTIDE SEQUENCE [LARGE SCALE GENOMIC DNA]</scope>
    <source>
        <strain evidence="1">F_SG_1</strain>
        <tissue evidence="1">Salivary glands</tissue>
    </source>
</reference>
<sequence>MRRLNAWCRKREKSTAVTYCTSRRLFGNFTARNALVAIKKLAAVASKKFPLAGMLLSNLIPDQFDSNISEMNSVCQGAIKMGFPGSVGNCLKDTLKLCSNGTVVDVTFLESLLPAGECILNYLLTTAPITVLRTIGCDMSKSAATVFGPRNVITELLSKTCSE</sequence>
<organism evidence="1 2">
    <name type="scientific">Amblyomma americanum</name>
    <name type="common">Lone star tick</name>
    <dbReference type="NCBI Taxonomy" id="6943"/>
    <lineage>
        <taxon>Eukaryota</taxon>
        <taxon>Metazoa</taxon>
        <taxon>Ecdysozoa</taxon>
        <taxon>Arthropoda</taxon>
        <taxon>Chelicerata</taxon>
        <taxon>Arachnida</taxon>
        <taxon>Acari</taxon>
        <taxon>Parasitiformes</taxon>
        <taxon>Ixodida</taxon>
        <taxon>Ixodoidea</taxon>
        <taxon>Ixodidae</taxon>
        <taxon>Amblyomminae</taxon>
        <taxon>Amblyomma</taxon>
    </lineage>
</organism>
<protein>
    <submittedName>
        <fullName evidence="1">Uncharacterized protein</fullName>
    </submittedName>
</protein>
<comment type="caution">
    <text evidence="1">The sequence shown here is derived from an EMBL/GenBank/DDBJ whole genome shotgun (WGS) entry which is preliminary data.</text>
</comment>
<dbReference type="Proteomes" id="UP001321473">
    <property type="component" value="Unassembled WGS sequence"/>
</dbReference>
<dbReference type="EMBL" id="JARKHS020026087">
    <property type="protein sequence ID" value="KAK8766697.1"/>
    <property type="molecule type" value="Genomic_DNA"/>
</dbReference>
<keyword evidence="2" id="KW-1185">Reference proteome</keyword>
<proteinExistence type="predicted"/>
<accession>A0AAQ4DW57</accession>
<evidence type="ECO:0000313" key="2">
    <source>
        <dbReference type="Proteomes" id="UP001321473"/>
    </source>
</evidence>
<dbReference type="AlphaFoldDB" id="A0AAQ4DW57"/>
<gene>
    <name evidence="1" type="ORF">V5799_006515</name>
</gene>
<name>A0AAQ4DW57_AMBAM</name>